<evidence type="ECO:0000256" key="1">
    <source>
        <dbReference type="SAM" id="MobiDB-lite"/>
    </source>
</evidence>
<dbReference type="GeneID" id="23613786"/>
<name>A0A087SG24_AUXPR</name>
<evidence type="ECO:0000313" key="3">
    <source>
        <dbReference type="Proteomes" id="UP000028924"/>
    </source>
</evidence>
<accession>A0A087SG24</accession>
<protein>
    <submittedName>
        <fullName evidence="2">Uncharacterized protein</fullName>
    </submittedName>
</protein>
<dbReference type="EMBL" id="KL662109">
    <property type="protein sequence ID" value="KFM24678.1"/>
    <property type="molecule type" value="Genomic_DNA"/>
</dbReference>
<dbReference type="KEGG" id="apro:F751_2395"/>
<sequence length="97" mass="10110">MVLLRDDVPEPLARQRLVGIPRHPSAPPPPTFIHEGVAPEGALGVHQHRSRVPLEELRSQHRAECGSVMHKHGIHAVGRPASSGGGCVGGNGGGSEG</sequence>
<dbReference type="AlphaFoldDB" id="A0A087SG24"/>
<reference evidence="2 3" key="1">
    <citation type="journal article" date="2014" name="BMC Genomics">
        <title>Oil accumulation mechanisms of the oleaginous microalga Chlorella protothecoides revealed through its genome, transcriptomes, and proteomes.</title>
        <authorList>
            <person name="Gao C."/>
            <person name="Wang Y."/>
            <person name="Shen Y."/>
            <person name="Yan D."/>
            <person name="He X."/>
            <person name="Dai J."/>
            <person name="Wu Q."/>
        </authorList>
    </citation>
    <scope>NUCLEOTIDE SEQUENCE [LARGE SCALE GENOMIC DNA]</scope>
    <source>
        <strain evidence="2 3">0710</strain>
    </source>
</reference>
<dbReference type="Proteomes" id="UP000028924">
    <property type="component" value="Unassembled WGS sequence"/>
</dbReference>
<dbReference type="RefSeq" id="XP_011397566.1">
    <property type="nucleotide sequence ID" value="XM_011399264.1"/>
</dbReference>
<keyword evidence="3" id="KW-1185">Reference proteome</keyword>
<gene>
    <name evidence="2" type="ORF">F751_2395</name>
</gene>
<evidence type="ECO:0000313" key="2">
    <source>
        <dbReference type="EMBL" id="KFM24678.1"/>
    </source>
</evidence>
<feature type="region of interest" description="Disordered" evidence="1">
    <location>
        <begin position="76"/>
        <end position="97"/>
    </location>
</feature>
<proteinExistence type="predicted"/>
<organism evidence="2 3">
    <name type="scientific">Auxenochlorella protothecoides</name>
    <name type="common">Green microalga</name>
    <name type="synonym">Chlorella protothecoides</name>
    <dbReference type="NCBI Taxonomy" id="3075"/>
    <lineage>
        <taxon>Eukaryota</taxon>
        <taxon>Viridiplantae</taxon>
        <taxon>Chlorophyta</taxon>
        <taxon>core chlorophytes</taxon>
        <taxon>Trebouxiophyceae</taxon>
        <taxon>Chlorellales</taxon>
        <taxon>Chlorellaceae</taxon>
        <taxon>Auxenochlorella</taxon>
    </lineage>
</organism>
<feature type="compositionally biased region" description="Gly residues" evidence="1">
    <location>
        <begin position="83"/>
        <end position="97"/>
    </location>
</feature>